<keyword evidence="3" id="KW-1185">Reference proteome</keyword>
<name>I8TAM0_9GAMM</name>
<organism evidence="2 3">
    <name type="scientific">Hydrocarboniphaga effusa AP103</name>
    <dbReference type="NCBI Taxonomy" id="1172194"/>
    <lineage>
        <taxon>Bacteria</taxon>
        <taxon>Pseudomonadati</taxon>
        <taxon>Pseudomonadota</taxon>
        <taxon>Gammaproteobacteria</taxon>
        <taxon>Nevskiales</taxon>
        <taxon>Nevskiaceae</taxon>
        <taxon>Hydrocarboniphaga</taxon>
    </lineage>
</organism>
<dbReference type="EMBL" id="AKGD01000001">
    <property type="protein sequence ID" value="EIT70775.1"/>
    <property type="molecule type" value="Genomic_DNA"/>
</dbReference>
<proteinExistence type="predicted"/>
<comment type="caution">
    <text evidence="2">The sequence shown here is derived from an EMBL/GenBank/DDBJ whole genome shotgun (WGS) entry which is preliminary data.</text>
</comment>
<feature type="compositionally biased region" description="Polar residues" evidence="1">
    <location>
        <begin position="1"/>
        <end position="15"/>
    </location>
</feature>
<dbReference type="AlphaFoldDB" id="I8TAM0"/>
<evidence type="ECO:0000313" key="2">
    <source>
        <dbReference type="EMBL" id="EIT70775.1"/>
    </source>
</evidence>
<feature type="region of interest" description="Disordered" evidence="1">
    <location>
        <begin position="1"/>
        <end position="21"/>
    </location>
</feature>
<gene>
    <name evidence="2" type="ORF">WQQ_09120</name>
</gene>
<protein>
    <submittedName>
        <fullName evidence="2">Uncharacterized protein</fullName>
    </submittedName>
</protein>
<dbReference type="Proteomes" id="UP000003704">
    <property type="component" value="Unassembled WGS sequence"/>
</dbReference>
<evidence type="ECO:0000313" key="3">
    <source>
        <dbReference type="Proteomes" id="UP000003704"/>
    </source>
</evidence>
<sequence length="37" mass="3885">METSPGSYRPKSSSALPDGQFRPVSQTAVNGVLFVAC</sequence>
<reference evidence="2 3" key="1">
    <citation type="journal article" date="2012" name="J. Bacteriol.">
        <title>Genome Sequence of n-Alkane-Degrading Hydrocarboniphaga effusa Strain AP103T (ATCC BAA-332T).</title>
        <authorList>
            <person name="Chang H.K."/>
            <person name="Zylstra G.J."/>
            <person name="Chae J.C."/>
        </authorList>
    </citation>
    <scope>NUCLEOTIDE SEQUENCE [LARGE SCALE GENOMIC DNA]</scope>
    <source>
        <strain evidence="2 3">AP103</strain>
    </source>
</reference>
<accession>I8TAM0</accession>
<evidence type="ECO:0000256" key="1">
    <source>
        <dbReference type="SAM" id="MobiDB-lite"/>
    </source>
</evidence>